<dbReference type="GO" id="GO:0015074">
    <property type="term" value="P:DNA integration"/>
    <property type="evidence" value="ECO:0007669"/>
    <property type="project" value="UniProtKB-KW"/>
</dbReference>
<organism evidence="6 7">
    <name type="scientific">Caballeronia temeraria</name>
    <dbReference type="NCBI Taxonomy" id="1777137"/>
    <lineage>
        <taxon>Bacteria</taxon>
        <taxon>Pseudomonadati</taxon>
        <taxon>Pseudomonadota</taxon>
        <taxon>Betaproteobacteria</taxon>
        <taxon>Burkholderiales</taxon>
        <taxon>Burkholderiaceae</taxon>
        <taxon>Caballeronia</taxon>
    </lineage>
</organism>
<keyword evidence="7" id="KW-1185">Reference proteome</keyword>
<dbReference type="PANTHER" id="PTHR30349:SF41">
    <property type="entry name" value="INTEGRASE_RECOMBINASE PROTEIN MJ0367-RELATED"/>
    <property type="match status" value="1"/>
</dbReference>
<dbReference type="RefSeq" id="WP_061158261.1">
    <property type="nucleotide sequence ID" value="NZ_FCOI02000001.1"/>
</dbReference>
<dbReference type="AlphaFoldDB" id="A0A157Z5C5"/>
<dbReference type="OrthoDB" id="662444at2"/>
<evidence type="ECO:0000313" key="6">
    <source>
        <dbReference type="EMBL" id="SAK40740.1"/>
    </source>
</evidence>
<reference evidence="7" key="1">
    <citation type="submission" date="2016-01" db="EMBL/GenBank/DDBJ databases">
        <authorList>
            <person name="Peeters Charlotte."/>
        </authorList>
    </citation>
    <scope>NUCLEOTIDE SEQUENCE [LARGE SCALE GENOMIC DNA]</scope>
</reference>
<dbReference type="CDD" id="cd00796">
    <property type="entry name" value="INT_Rci_Hp1_C"/>
    <property type="match status" value="1"/>
</dbReference>
<evidence type="ECO:0000256" key="1">
    <source>
        <dbReference type="ARBA" id="ARBA00008857"/>
    </source>
</evidence>
<dbReference type="Pfam" id="PF00589">
    <property type="entry name" value="Phage_integrase"/>
    <property type="match status" value="1"/>
</dbReference>
<dbReference type="InterPro" id="IPR013762">
    <property type="entry name" value="Integrase-like_cat_sf"/>
</dbReference>
<dbReference type="GO" id="GO:0006310">
    <property type="term" value="P:DNA recombination"/>
    <property type="evidence" value="ECO:0007669"/>
    <property type="project" value="UniProtKB-KW"/>
</dbReference>
<dbReference type="PROSITE" id="PS51898">
    <property type="entry name" value="TYR_RECOMBINASE"/>
    <property type="match status" value="1"/>
</dbReference>
<evidence type="ECO:0000313" key="7">
    <source>
        <dbReference type="Proteomes" id="UP000054624"/>
    </source>
</evidence>
<accession>A0A157Z5C5</accession>
<sequence>MSAQHLKIVSPLSRTAYEIAPVRAIAPDRRRIPFSELAEAYLAAYQGRDPSRAQIIRRWSQYFDGWIACEIDADAVADALDDWAATPVRRFVGTNETGAGVYRELGLPKPGSIIKARACLSAVLSFARDRRMMPKGWTNPCREVPLPAANNARVRFLNDDERKRLLAVSRLSTWPRLYLLILLAITTGARKSELLRLRYSDIDVERATAYVRTSKNDEPRVCPLVPAVLDELRRFGKPAHRDALLFARVGDPDRPFTLGKAWTNAVRDAHLSDFKFHDLRHTCASYLAQGGASLLDVAATLGHKQLDVTRRYAHLTVDSKRAVVNRVMGDIA</sequence>
<evidence type="ECO:0000256" key="2">
    <source>
        <dbReference type="ARBA" id="ARBA00022908"/>
    </source>
</evidence>
<comment type="similarity">
    <text evidence="1">Belongs to the 'phage' integrase family.</text>
</comment>
<name>A0A157Z5C5_9BURK</name>
<evidence type="ECO:0000256" key="3">
    <source>
        <dbReference type="ARBA" id="ARBA00023125"/>
    </source>
</evidence>
<dbReference type="SUPFAM" id="SSF56349">
    <property type="entry name" value="DNA breaking-rejoining enzymes"/>
    <property type="match status" value="1"/>
</dbReference>
<dbReference type="STRING" id="1777137.AWB76_00204"/>
<dbReference type="GO" id="GO:0003677">
    <property type="term" value="F:DNA binding"/>
    <property type="evidence" value="ECO:0007669"/>
    <property type="project" value="UniProtKB-KW"/>
</dbReference>
<keyword evidence="4" id="KW-0233">DNA recombination</keyword>
<evidence type="ECO:0000256" key="4">
    <source>
        <dbReference type="ARBA" id="ARBA00023172"/>
    </source>
</evidence>
<keyword evidence="2" id="KW-0229">DNA integration</keyword>
<dbReference type="Gene3D" id="1.10.150.130">
    <property type="match status" value="1"/>
</dbReference>
<dbReference type="Proteomes" id="UP000054624">
    <property type="component" value="Unassembled WGS sequence"/>
</dbReference>
<protein>
    <submittedName>
        <fullName evidence="6">Bacteriophage integrase</fullName>
    </submittedName>
</protein>
<gene>
    <name evidence="6" type="ORF">AWB76_00204</name>
</gene>
<dbReference type="PANTHER" id="PTHR30349">
    <property type="entry name" value="PHAGE INTEGRASE-RELATED"/>
    <property type="match status" value="1"/>
</dbReference>
<evidence type="ECO:0000259" key="5">
    <source>
        <dbReference type="PROSITE" id="PS51898"/>
    </source>
</evidence>
<dbReference type="InterPro" id="IPR002104">
    <property type="entry name" value="Integrase_catalytic"/>
</dbReference>
<dbReference type="EMBL" id="FCOI02000001">
    <property type="protein sequence ID" value="SAK40740.1"/>
    <property type="molecule type" value="Genomic_DNA"/>
</dbReference>
<dbReference type="InterPro" id="IPR010998">
    <property type="entry name" value="Integrase_recombinase_N"/>
</dbReference>
<keyword evidence="3" id="KW-0238">DNA-binding</keyword>
<dbReference type="InterPro" id="IPR050090">
    <property type="entry name" value="Tyrosine_recombinase_XerCD"/>
</dbReference>
<dbReference type="InterPro" id="IPR011010">
    <property type="entry name" value="DNA_brk_join_enz"/>
</dbReference>
<proteinExistence type="inferred from homology"/>
<feature type="domain" description="Tyr recombinase" evidence="5">
    <location>
        <begin position="152"/>
        <end position="325"/>
    </location>
</feature>
<dbReference type="Gene3D" id="1.10.443.10">
    <property type="entry name" value="Intergrase catalytic core"/>
    <property type="match status" value="1"/>
</dbReference>